<evidence type="ECO:0000313" key="4">
    <source>
        <dbReference type="Proteomes" id="UP000634780"/>
    </source>
</evidence>
<feature type="region of interest" description="Disordered" evidence="1">
    <location>
        <begin position="1"/>
        <end position="40"/>
    </location>
</feature>
<keyword evidence="2" id="KW-0812">Transmembrane</keyword>
<keyword evidence="4" id="KW-1185">Reference proteome</keyword>
<organism evidence="3 4">
    <name type="scientific">Streptomyces flavofungini</name>
    <dbReference type="NCBI Taxonomy" id="68200"/>
    <lineage>
        <taxon>Bacteria</taxon>
        <taxon>Bacillati</taxon>
        <taxon>Actinomycetota</taxon>
        <taxon>Actinomycetes</taxon>
        <taxon>Kitasatosporales</taxon>
        <taxon>Streptomycetaceae</taxon>
        <taxon>Streptomyces</taxon>
    </lineage>
</organism>
<gene>
    <name evidence="3" type="ORF">JGB26_07030</name>
</gene>
<dbReference type="EMBL" id="JAEKOZ010000003">
    <property type="protein sequence ID" value="MBJ3806875.1"/>
    <property type="molecule type" value="Genomic_DNA"/>
</dbReference>
<dbReference type="RefSeq" id="WP_198897792.1">
    <property type="nucleotide sequence ID" value="NZ_JAEKOZ010000003.1"/>
</dbReference>
<accession>A0ABS0X120</accession>
<evidence type="ECO:0000256" key="2">
    <source>
        <dbReference type="SAM" id="Phobius"/>
    </source>
</evidence>
<reference evidence="3 4" key="1">
    <citation type="submission" date="2020-12" db="EMBL/GenBank/DDBJ databases">
        <title>Streptomyces typhae sp. nov., a novel endophytic actinomycete isolated from the root of cattail pollen (Typha angustifolia L.).</title>
        <authorList>
            <person name="Peng C."/>
            <person name="Liu C."/>
        </authorList>
    </citation>
    <scope>NUCLEOTIDE SEQUENCE [LARGE SCALE GENOMIC DNA]</scope>
    <source>
        <strain evidence="3 4">JCM 4753</strain>
    </source>
</reference>
<keyword evidence="2" id="KW-1133">Transmembrane helix</keyword>
<evidence type="ECO:0000313" key="3">
    <source>
        <dbReference type="EMBL" id="MBJ3806875.1"/>
    </source>
</evidence>
<name>A0ABS0X120_9ACTN</name>
<comment type="caution">
    <text evidence="3">The sequence shown here is derived from an EMBL/GenBank/DDBJ whole genome shotgun (WGS) entry which is preliminary data.</text>
</comment>
<proteinExistence type="predicted"/>
<feature type="transmembrane region" description="Helical" evidence="2">
    <location>
        <begin position="70"/>
        <end position="86"/>
    </location>
</feature>
<dbReference type="Proteomes" id="UP000634780">
    <property type="component" value="Unassembled WGS sequence"/>
</dbReference>
<sequence length="87" mass="8933">MSTRTVPHTTPGGLAGPMNPRPTPPHHTGRPHWYAPPAPRSPQRTLALTVTLTAAVTTAAVLLAKPILGALGVAVFLVLLLTGNASS</sequence>
<keyword evidence="2" id="KW-0472">Membrane</keyword>
<evidence type="ECO:0000256" key="1">
    <source>
        <dbReference type="SAM" id="MobiDB-lite"/>
    </source>
</evidence>
<protein>
    <submittedName>
        <fullName evidence="3">Uncharacterized protein</fullName>
    </submittedName>
</protein>